<proteinExistence type="predicted"/>
<accession>A0A814NIR9</accession>
<evidence type="ECO:0000313" key="1">
    <source>
        <dbReference type="EMBL" id="CAF1093512.1"/>
    </source>
</evidence>
<evidence type="ECO:0008006" key="3">
    <source>
        <dbReference type="Google" id="ProtNLM"/>
    </source>
</evidence>
<dbReference type="EMBL" id="CAJNOO010001087">
    <property type="protein sequence ID" value="CAF1093512.1"/>
    <property type="molecule type" value="Genomic_DNA"/>
</dbReference>
<evidence type="ECO:0000313" key="2">
    <source>
        <dbReference type="Proteomes" id="UP000663882"/>
    </source>
</evidence>
<dbReference type="OrthoDB" id="6110560at2759"/>
<comment type="caution">
    <text evidence="1">The sequence shown here is derived from an EMBL/GenBank/DDBJ whole genome shotgun (WGS) entry which is preliminary data.</text>
</comment>
<organism evidence="1 2">
    <name type="scientific">Rotaria sordida</name>
    <dbReference type="NCBI Taxonomy" id="392033"/>
    <lineage>
        <taxon>Eukaryota</taxon>
        <taxon>Metazoa</taxon>
        <taxon>Spiralia</taxon>
        <taxon>Gnathifera</taxon>
        <taxon>Rotifera</taxon>
        <taxon>Eurotatoria</taxon>
        <taxon>Bdelloidea</taxon>
        <taxon>Philodinida</taxon>
        <taxon>Philodinidae</taxon>
        <taxon>Rotaria</taxon>
    </lineage>
</organism>
<dbReference type="AlphaFoldDB" id="A0A814NIR9"/>
<gene>
    <name evidence="1" type="ORF">RFH988_LOCUS18933</name>
</gene>
<protein>
    <recommendedName>
        <fullName evidence="3">Protein sleepless</fullName>
    </recommendedName>
</protein>
<name>A0A814NIR9_9BILA</name>
<dbReference type="Proteomes" id="UP000663882">
    <property type="component" value="Unassembled WGS sequence"/>
</dbReference>
<sequence>MRGCAIRGRVSRKQGRDCIERVGTWKTKMWYCQCDNKDGCNGSTNKQISIMTILLFIVIGRRIAYDMDIYII</sequence>
<reference evidence="1" key="1">
    <citation type="submission" date="2021-02" db="EMBL/GenBank/DDBJ databases">
        <authorList>
            <person name="Nowell W R."/>
        </authorList>
    </citation>
    <scope>NUCLEOTIDE SEQUENCE</scope>
</reference>